<evidence type="ECO:0000256" key="2">
    <source>
        <dbReference type="RuleBase" id="RU362080"/>
    </source>
</evidence>
<gene>
    <name evidence="3" type="ORF">GF1_08290</name>
</gene>
<protein>
    <recommendedName>
        <fullName evidence="2">Antitoxin</fullName>
    </recommendedName>
</protein>
<evidence type="ECO:0000313" key="4">
    <source>
        <dbReference type="Proteomes" id="UP001063350"/>
    </source>
</evidence>
<dbReference type="Pfam" id="PF02604">
    <property type="entry name" value="PhdYeFM_antitox"/>
    <property type="match status" value="1"/>
</dbReference>
<evidence type="ECO:0000313" key="3">
    <source>
        <dbReference type="EMBL" id="BCO08453.1"/>
    </source>
</evidence>
<dbReference type="KEGG" id="ddu:GF1_08290"/>
<comment type="function">
    <text evidence="2">Antitoxin component of a type II toxin-antitoxin (TA) system.</text>
</comment>
<evidence type="ECO:0000256" key="1">
    <source>
        <dbReference type="ARBA" id="ARBA00009981"/>
    </source>
</evidence>
<dbReference type="InterPro" id="IPR006442">
    <property type="entry name" value="Antitoxin_Phd/YefM"/>
</dbReference>
<dbReference type="InterPro" id="IPR036165">
    <property type="entry name" value="YefM-like_sf"/>
</dbReference>
<dbReference type="EMBL" id="AP024233">
    <property type="protein sequence ID" value="BCO08453.1"/>
    <property type="molecule type" value="Genomic_DNA"/>
</dbReference>
<dbReference type="Gene3D" id="3.40.1620.10">
    <property type="entry name" value="YefM-like domain"/>
    <property type="match status" value="1"/>
</dbReference>
<proteinExistence type="inferred from homology"/>
<keyword evidence="4" id="KW-1185">Reference proteome</keyword>
<dbReference type="PANTHER" id="PTHR33713:SF6">
    <property type="entry name" value="ANTITOXIN YEFM"/>
    <property type="match status" value="1"/>
</dbReference>
<dbReference type="NCBIfam" id="TIGR01552">
    <property type="entry name" value="phd_fam"/>
    <property type="match status" value="1"/>
</dbReference>
<comment type="similarity">
    <text evidence="1 2">Belongs to the phD/YefM antitoxin family.</text>
</comment>
<sequence>MQPSRGENMPISITEDIRSITDLKRNTNSVLDQIHKTKRPVILTVNGKAEAVLVDAKEYEKILNAFNLLKLLAPAEEDIKEGRVAEVKEFFQEFKCGKEI</sequence>
<dbReference type="AlphaFoldDB" id="A0A915TYS4"/>
<dbReference type="SUPFAM" id="SSF143120">
    <property type="entry name" value="YefM-like"/>
    <property type="match status" value="1"/>
</dbReference>
<name>A0A915TYS4_9BACT</name>
<dbReference type="PANTHER" id="PTHR33713">
    <property type="entry name" value="ANTITOXIN YAFN-RELATED"/>
    <property type="match status" value="1"/>
</dbReference>
<accession>A0A915TYS4</accession>
<reference evidence="3" key="1">
    <citation type="submission" date="2020-12" db="EMBL/GenBank/DDBJ databases">
        <title>Desulfobium dissulfuricans gen. nov., sp. nov., a novel mesophilic, sulfate-reducing bacterium isolated from a deep-sea hydrothermal vent.</title>
        <authorList>
            <person name="Hashimoto Y."/>
            <person name="Tame A."/>
            <person name="Sawayama S."/>
            <person name="Miyazaki J."/>
            <person name="Takai K."/>
            <person name="Nakagawa S."/>
        </authorList>
    </citation>
    <scope>NUCLEOTIDE SEQUENCE</scope>
    <source>
        <strain evidence="3">GF1</strain>
    </source>
</reference>
<dbReference type="InterPro" id="IPR051405">
    <property type="entry name" value="phD/YefM_antitoxin"/>
</dbReference>
<dbReference type="Proteomes" id="UP001063350">
    <property type="component" value="Chromosome"/>
</dbReference>
<organism evidence="3 4">
    <name type="scientific">Desulfolithobacter dissulfuricans</name>
    <dbReference type="NCBI Taxonomy" id="2795293"/>
    <lineage>
        <taxon>Bacteria</taxon>
        <taxon>Pseudomonadati</taxon>
        <taxon>Thermodesulfobacteriota</taxon>
        <taxon>Desulfobulbia</taxon>
        <taxon>Desulfobulbales</taxon>
        <taxon>Desulfobulbaceae</taxon>
        <taxon>Desulfolithobacter</taxon>
    </lineage>
</organism>